<keyword evidence="2" id="KW-1185">Reference proteome</keyword>
<dbReference type="SUPFAM" id="SSF158682">
    <property type="entry name" value="TerB-like"/>
    <property type="match status" value="1"/>
</dbReference>
<dbReference type="Pfam" id="PF04391">
    <property type="entry name" value="DUF533"/>
    <property type="match status" value="1"/>
</dbReference>
<dbReference type="STRING" id="996342.SAMN05443551_3084"/>
<evidence type="ECO:0000313" key="1">
    <source>
        <dbReference type="EMBL" id="SHH78846.1"/>
    </source>
</evidence>
<accession>A0A1M5VUB2</accession>
<dbReference type="InterPro" id="IPR007486">
    <property type="entry name" value="YebE"/>
</dbReference>
<dbReference type="CDD" id="cd07178">
    <property type="entry name" value="terB_like_YebE"/>
    <property type="match status" value="1"/>
</dbReference>
<protein>
    <submittedName>
        <fullName evidence="1">Uncharacterized membrane protein YebE, DUF533 family</fullName>
    </submittedName>
</protein>
<organism evidence="1 2">
    <name type="scientific">Marivita hallyeonensis</name>
    <dbReference type="NCBI Taxonomy" id="996342"/>
    <lineage>
        <taxon>Bacteria</taxon>
        <taxon>Pseudomonadati</taxon>
        <taxon>Pseudomonadota</taxon>
        <taxon>Alphaproteobacteria</taxon>
        <taxon>Rhodobacterales</taxon>
        <taxon>Roseobacteraceae</taxon>
        <taxon>Marivita</taxon>
    </lineage>
</organism>
<dbReference type="EMBL" id="FQXC01000004">
    <property type="protein sequence ID" value="SHH78846.1"/>
    <property type="molecule type" value="Genomic_DNA"/>
</dbReference>
<sequence length="261" mass="25896">MSLMGTLAKVAIGYATARGVDHLSGGKGLGGLMGGAQVPGDNPMAQIQAQMGQMMGGAGGENPLAGIMEKLQSGGLDLSSLMGGGAAGSDQGDKGGLLSSLGGGGGAGLAGLLAAAGGMAAMGGKNMGGMMDQFAKSGAAAPEAEATAALMLRAMIQAAKSDGGIDEAERAKIIDTVGDDADAEDIAFVQDQLAAPIDVEGLANDTPAALRTQVYAASLMTIRLDTQPEAQYLDALARAMDLDQPTVNALHMQMGVQPLYS</sequence>
<proteinExistence type="predicted"/>
<dbReference type="InterPro" id="IPR029024">
    <property type="entry name" value="TerB-like"/>
</dbReference>
<evidence type="ECO:0000313" key="2">
    <source>
        <dbReference type="Proteomes" id="UP000184221"/>
    </source>
</evidence>
<dbReference type="Proteomes" id="UP000184221">
    <property type="component" value="Unassembled WGS sequence"/>
</dbReference>
<dbReference type="AlphaFoldDB" id="A0A1M5VUB2"/>
<dbReference type="RefSeq" id="WP_072778843.1">
    <property type="nucleotide sequence ID" value="NZ_FQXC01000004.1"/>
</dbReference>
<dbReference type="OrthoDB" id="7866618at2"/>
<reference evidence="1 2" key="1">
    <citation type="submission" date="2016-11" db="EMBL/GenBank/DDBJ databases">
        <authorList>
            <person name="Jaros S."/>
            <person name="Januszkiewicz K."/>
            <person name="Wedrychowicz H."/>
        </authorList>
    </citation>
    <scope>NUCLEOTIDE SEQUENCE [LARGE SCALE GENOMIC DNA]</scope>
    <source>
        <strain evidence="1 2">DSM 29431</strain>
    </source>
</reference>
<gene>
    <name evidence="1" type="ORF">SAMN05443551_3084</name>
</gene>
<name>A0A1M5VUB2_9RHOB</name>